<feature type="transmembrane region" description="Helical" evidence="1">
    <location>
        <begin position="154"/>
        <end position="170"/>
    </location>
</feature>
<evidence type="ECO:0000313" key="3">
    <source>
        <dbReference type="Proteomes" id="UP000241048"/>
    </source>
</evidence>
<dbReference type="EMBL" id="PYLO01000005">
    <property type="protein sequence ID" value="PST36211.1"/>
    <property type="molecule type" value="Genomic_DNA"/>
</dbReference>
<comment type="caution">
    <text evidence="2">The sequence shown here is derived from an EMBL/GenBank/DDBJ whole genome shotgun (WGS) entry which is preliminary data.</text>
</comment>
<evidence type="ECO:0000313" key="2">
    <source>
        <dbReference type="EMBL" id="PST36211.1"/>
    </source>
</evidence>
<feature type="transmembrane region" description="Helical" evidence="1">
    <location>
        <begin position="61"/>
        <end position="79"/>
    </location>
</feature>
<reference evidence="2 3" key="1">
    <citation type="submission" date="2018-03" db="EMBL/GenBank/DDBJ databases">
        <title>Lachnoclostridium SNUG30386 gen.nov., sp.nov., isolated from human faeces.</title>
        <authorList>
            <person name="Seo B."/>
            <person name="Jeon K."/>
            <person name="Ko G."/>
        </authorList>
    </citation>
    <scope>NUCLEOTIDE SEQUENCE [LARGE SCALE GENOMIC DNA]</scope>
    <source>
        <strain evidence="2 3">SNUG30386</strain>
    </source>
</reference>
<feature type="transmembrane region" description="Helical" evidence="1">
    <location>
        <begin position="204"/>
        <end position="221"/>
    </location>
</feature>
<feature type="transmembrane region" description="Helical" evidence="1">
    <location>
        <begin position="91"/>
        <end position="107"/>
    </location>
</feature>
<feature type="transmembrane region" description="Helical" evidence="1">
    <location>
        <begin position="182"/>
        <end position="198"/>
    </location>
</feature>
<proteinExistence type="predicted"/>
<protein>
    <recommendedName>
        <fullName evidence="4">O-antigen ligase domain-containing protein</fullName>
    </recommendedName>
</protein>
<keyword evidence="1" id="KW-1133">Transmembrane helix</keyword>
<dbReference type="Proteomes" id="UP000241048">
    <property type="component" value="Unassembled WGS sequence"/>
</dbReference>
<organism evidence="2 3">
    <name type="scientific">Clostridium fessum</name>
    <dbReference type="NCBI Taxonomy" id="2126740"/>
    <lineage>
        <taxon>Bacteria</taxon>
        <taxon>Bacillati</taxon>
        <taxon>Bacillota</taxon>
        <taxon>Clostridia</taxon>
        <taxon>Eubacteriales</taxon>
        <taxon>Clostridiaceae</taxon>
        <taxon>Clostridium</taxon>
    </lineage>
</organism>
<accession>A0A2T3FLQ2</accession>
<dbReference type="AlphaFoldDB" id="A0A2T3FLQ2"/>
<keyword evidence="1" id="KW-0472">Membrane</keyword>
<evidence type="ECO:0000256" key="1">
    <source>
        <dbReference type="SAM" id="Phobius"/>
    </source>
</evidence>
<gene>
    <name evidence="2" type="ORF">C7U56_13350</name>
</gene>
<feature type="transmembrane region" description="Helical" evidence="1">
    <location>
        <begin position="344"/>
        <end position="361"/>
    </location>
</feature>
<sequence>MKLERNRMVEVLFYTAVFTKQFYLLPSGSIGIADLFFALSGALALIMAWRSGKKIWYQEDFPWVVFLIFAAVINGIYFVRTGKGSFPLHTLYWIYSAFLIWTFRTLYSDSFMRGLCWICRINLVFQTIVLISGRGRYFHESWGGSRFMGTFNDPNQFAFFIFTMILVLFMEYRRKAEYTVKTRIACWGMFFWGVFLIGKAKSTGMFVGLLAFFVILAWQFFWERCTHSKYKKLWWFGGAAVVVMLALGVYLIWPGADFDVSQTDYTLLSRIQQKIWKLANGNLYDLLYDRSAERLVLTPQYLFYGAGEGFFERFIPYDGFEKLLSPGVFDVFHVNEIHSSFFDVWFSYGLIPTTFLVYWIVKNVVRCEKAQRAAVLALLAESFTLMNCRQPFFWFVIVMAGMSGKKGRRT</sequence>
<name>A0A2T3FLQ2_9CLOT</name>
<keyword evidence="1" id="KW-0812">Transmembrane</keyword>
<keyword evidence="3" id="KW-1185">Reference proteome</keyword>
<evidence type="ECO:0008006" key="4">
    <source>
        <dbReference type="Google" id="ProtNLM"/>
    </source>
</evidence>
<feature type="transmembrane region" description="Helical" evidence="1">
    <location>
        <begin position="233"/>
        <end position="253"/>
    </location>
</feature>
<feature type="transmembrane region" description="Helical" evidence="1">
    <location>
        <begin position="30"/>
        <end position="49"/>
    </location>
</feature>